<dbReference type="PANTHER" id="PTHR46278">
    <property type="entry name" value="DEHYDROGENASE, PUTATIVE-RELATED"/>
    <property type="match status" value="1"/>
</dbReference>
<dbReference type="PIRSF" id="PIRSF000148">
    <property type="entry name" value="ASA_dh"/>
    <property type="match status" value="1"/>
</dbReference>
<evidence type="ECO:0000256" key="11">
    <source>
        <dbReference type="ARBA" id="ARBA00022915"/>
    </source>
</evidence>
<dbReference type="InterPro" id="IPR012080">
    <property type="entry name" value="Asp_semialdehyde_DH"/>
</dbReference>
<evidence type="ECO:0000256" key="15">
    <source>
        <dbReference type="ARBA" id="ARBA00047891"/>
    </source>
</evidence>
<comment type="caution">
    <text evidence="16">Lacks conserved residue(s) required for the propagation of feature annotation.</text>
</comment>
<dbReference type="Gene3D" id="3.30.360.10">
    <property type="entry name" value="Dihydrodipicolinate Reductase, domain 2"/>
    <property type="match status" value="1"/>
</dbReference>
<dbReference type="Pfam" id="PF02774">
    <property type="entry name" value="Semialdhyde_dhC"/>
    <property type="match status" value="1"/>
</dbReference>
<dbReference type="CDD" id="cd02316">
    <property type="entry name" value="VcASADH2_like_N"/>
    <property type="match status" value="1"/>
</dbReference>
<dbReference type="InterPro" id="IPR000319">
    <property type="entry name" value="Asp-semialdehyde_DH_CS"/>
</dbReference>
<evidence type="ECO:0000256" key="5">
    <source>
        <dbReference type="ARBA" id="ARBA00010584"/>
    </source>
</evidence>
<dbReference type="EC" id="1.2.1.11" evidence="7 16"/>
<evidence type="ECO:0000256" key="14">
    <source>
        <dbReference type="ARBA" id="ARBA00023167"/>
    </source>
</evidence>
<dbReference type="PROSITE" id="PS01103">
    <property type="entry name" value="ASD"/>
    <property type="match status" value="1"/>
</dbReference>
<evidence type="ECO:0000256" key="13">
    <source>
        <dbReference type="ARBA" id="ARBA00023154"/>
    </source>
</evidence>
<comment type="subunit">
    <text evidence="6 16">Homodimer.</text>
</comment>
<dbReference type="GO" id="GO:0050661">
    <property type="term" value="F:NADP binding"/>
    <property type="evidence" value="ECO:0007669"/>
    <property type="project" value="UniProtKB-UniRule"/>
</dbReference>
<keyword evidence="9 16" id="KW-0791">Threonine biosynthesis</keyword>
<dbReference type="UniPathway" id="UPA00051">
    <property type="reaction ID" value="UER00464"/>
</dbReference>
<dbReference type="InterPro" id="IPR036291">
    <property type="entry name" value="NAD(P)-bd_dom_sf"/>
</dbReference>
<comment type="pathway">
    <text evidence="2 16">Amino-acid biosynthesis; L-methionine biosynthesis via de novo pathway; L-homoserine from L-aspartate: step 2/3.</text>
</comment>
<feature type="binding site" evidence="16">
    <location>
        <position position="255"/>
    </location>
    <ligand>
        <name>substrate</name>
    </ligand>
</feature>
<feature type="active site" description="Proton acceptor" evidence="16 17">
    <location>
        <position position="262"/>
    </location>
</feature>
<name>A0A059FL56_9PROT</name>
<dbReference type="Proteomes" id="UP000024816">
    <property type="component" value="Unassembled WGS sequence"/>
</dbReference>
<comment type="function">
    <text evidence="1 16">Catalyzes the NADPH-dependent formation of L-aspartate-semialdehyde (L-ASA) by the reductive dephosphorylation of L-aspartyl-4-phosphate.</text>
</comment>
<dbReference type="InterPro" id="IPR005986">
    <property type="entry name" value="Asp_semialdehyde_DH_beta"/>
</dbReference>
<gene>
    <name evidence="16" type="primary">asd</name>
    <name evidence="19" type="ORF">HJA_02510</name>
</gene>
<dbReference type="NCBIfam" id="TIGR01296">
    <property type="entry name" value="asd_B"/>
    <property type="match status" value="1"/>
</dbReference>
<dbReference type="GO" id="GO:0009088">
    <property type="term" value="P:threonine biosynthetic process"/>
    <property type="evidence" value="ECO:0007669"/>
    <property type="project" value="UniProtKB-UniRule"/>
</dbReference>
<evidence type="ECO:0000313" key="20">
    <source>
        <dbReference type="Proteomes" id="UP000024816"/>
    </source>
</evidence>
<keyword evidence="10 16" id="KW-0521">NADP</keyword>
<dbReference type="GO" id="GO:0051287">
    <property type="term" value="F:NAD binding"/>
    <property type="evidence" value="ECO:0007669"/>
    <property type="project" value="InterPro"/>
</dbReference>
<keyword evidence="14 16" id="KW-0486">Methionine biosynthesis</keyword>
<organism evidence="19 20">
    <name type="scientific">Hyphomonas jannaschiana VP2</name>
    <dbReference type="NCBI Taxonomy" id="1280952"/>
    <lineage>
        <taxon>Bacteria</taxon>
        <taxon>Pseudomonadati</taxon>
        <taxon>Pseudomonadota</taxon>
        <taxon>Alphaproteobacteria</taxon>
        <taxon>Hyphomonadales</taxon>
        <taxon>Hyphomonadaceae</taxon>
        <taxon>Hyphomonas</taxon>
    </lineage>
</organism>
<dbReference type="SUPFAM" id="SSF51735">
    <property type="entry name" value="NAD(P)-binding Rossmann-fold domains"/>
    <property type="match status" value="1"/>
</dbReference>
<evidence type="ECO:0000256" key="12">
    <source>
        <dbReference type="ARBA" id="ARBA00023002"/>
    </source>
</evidence>
<comment type="similarity">
    <text evidence="5 16">Belongs to the aspartate-semialdehyde dehydrogenase family.</text>
</comment>
<proteinExistence type="inferred from homology"/>
<keyword evidence="11 16" id="KW-0220">Diaminopimelate biosynthesis</keyword>
<evidence type="ECO:0000256" key="9">
    <source>
        <dbReference type="ARBA" id="ARBA00022697"/>
    </source>
</evidence>
<keyword evidence="20" id="KW-1185">Reference proteome</keyword>
<dbReference type="NCBIfam" id="NF011456">
    <property type="entry name" value="PRK14874.1"/>
    <property type="match status" value="1"/>
</dbReference>
<evidence type="ECO:0000256" key="10">
    <source>
        <dbReference type="ARBA" id="ARBA00022857"/>
    </source>
</evidence>
<feature type="domain" description="Semialdehyde dehydrogenase NAD-binding" evidence="18">
    <location>
        <begin position="12"/>
        <end position="127"/>
    </location>
</feature>
<dbReference type="PANTHER" id="PTHR46278:SF2">
    <property type="entry name" value="ASPARTATE-SEMIALDEHYDE DEHYDROGENASE"/>
    <property type="match status" value="1"/>
</dbReference>
<evidence type="ECO:0000256" key="7">
    <source>
        <dbReference type="ARBA" id="ARBA00013120"/>
    </source>
</evidence>
<evidence type="ECO:0000256" key="2">
    <source>
        <dbReference type="ARBA" id="ARBA00005021"/>
    </source>
</evidence>
<dbReference type="GO" id="GO:0004073">
    <property type="term" value="F:aspartate-semialdehyde dehydrogenase activity"/>
    <property type="evidence" value="ECO:0007669"/>
    <property type="project" value="UniProtKB-UniRule"/>
</dbReference>
<feature type="binding site" evidence="16">
    <location>
        <position position="164"/>
    </location>
    <ligand>
        <name>substrate</name>
    </ligand>
</feature>
<keyword evidence="12 16" id="KW-0560">Oxidoreductase</keyword>
<dbReference type="InterPro" id="IPR012280">
    <property type="entry name" value="Semialdhyde_DH_dimer_dom"/>
</dbReference>
<dbReference type="RefSeq" id="WP_035577680.1">
    <property type="nucleotide sequence ID" value="NZ_ARYJ01000001.1"/>
</dbReference>
<feature type="binding site" evidence="16">
    <location>
        <begin position="47"/>
        <end position="48"/>
    </location>
    <ligand>
        <name>NADP(+)</name>
        <dbReference type="ChEBI" id="CHEBI:58349"/>
    </ligand>
</feature>
<dbReference type="EMBL" id="ARYJ01000001">
    <property type="protein sequence ID" value="KCZ91374.1"/>
    <property type="molecule type" value="Genomic_DNA"/>
</dbReference>
<evidence type="ECO:0000256" key="4">
    <source>
        <dbReference type="ARBA" id="ARBA00005097"/>
    </source>
</evidence>
<dbReference type="SUPFAM" id="SSF55347">
    <property type="entry name" value="Glyceraldehyde-3-phosphate dehydrogenase-like, C-terminal domain"/>
    <property type="match status" value="1"/>
</dbReference>
<dbReference type="UniPathway" id="UPA00034">
    <property type="reaction ID" value="UER00016"/>
</dbReference>
<feature type="binding site" evidence="16">
    <location>
        <begin position="19"/>
        <end position="22"/>
    </location>
    <ligand>
        <name>NADP(+)</name>
        <dbReference type="ChEBI" id="CHEBI:58349"/>
    </ligand>
</feature>
<dbReference type="GO" id="GO:0019877">
    <property type="term" value="P:diaminopimelate biosynthetic process"/>
    <property type="evidence" value="ECO:0007669"/>
    <property type="project" value="UniProtKB-UniRule"/>
</dbReference>
<dbReference type="GO" id="GO:0009089">
    <property type="term" value="P:lysine biosynthetic process via diaminopimelate"/>
    <property type="evidence" value="ECO:0007669"/>
    <property type="project" value="UniProtKB-UniRule"/>
</dbReference>
<dbReference type="STRING" id="1280952.HJA_02510"/>
<comment type="caution">
    <text evidence="19">The sequence shown here is derived from an EMBL/GenBank/DDBJ whole genome shotgun (WGS) entry which is preliminary data.</text>
</comment>
<dbReference type="Gene3D" id="3.40.50.720">
    <property type="entry name" value="NAD(P)-binding Rossmann-like Domain"/>
    <property type="match status" value="1"/>
</dbReference>
<dbReference type="HAMAP" id="MF_02121">
    <property type="entry name" value="ASADH"/>
    <property type="match status" value="1"/>
</dbReference>
<accession>A0A059FL56</accession>
<evidence type="ECO:0000256" key="8">
    <source>
        <dbReference type="ARBA" id="ARBA00022605"/>
    </source>
</evidence>
<dbReference type="GO" id="GO:0046983">
    <property type="term" value="F:protein dimerization activity"/>
    <property type="evidence" value="ECO:0007669"/>
    <property type="project" value="InterPro"/>
</dbReference>
<reference evidence="19 20" key="1">
    <citation type="journal article" date="2014" name="Antonie Van Leeuwenhoek">
        <title>Hyphomonas beringensis sp. nov. and Hyphomonas chukchiensis sp. nov., isolated from surface seawater of the Bering Sea and Chukchi Sea.</title>
        <authorList>
            <person name="Li C."/>
            <person name="Lai Q."/>
            <person name="Li G."/>
            <person name="Dong C."/>
            <person name="Wang J."/>
            <person name="Liao Y."/>
            <person name="Shao Z."/>
        </authorList>
    </citation>
    <scope>NUCLEOTIDE SEQUENCE [LARGE SCALE GENOMIC DNA]</scope>
    <source>
        <strain evidence="19 20">VP2</strain>
    </source>
</reference>
<evidence type="ECO:0000259" key="18">
    <source>
        <dbReference type="SMART" id="SM00859"/>
    </source>
</evidence>
<dbReference type="eggNOG" id="COG0136">
    <property type="taxonomic scope" value="Bacteria"/>
</dbReference>
<evidence type="ECO:0000256" key="1">
    <source>
        <dbReference type="ARBA" id="ARBA00002492"/>
    </source>
</evidence>
<feature type="binding site" evidence="16">
    <location>
        <position position="329"/>
    </location>
    <ligand>
        <name>NADP(+)</name>
        <dbReference type="ChEBI" id="CHEBI:58349"/>
    </ligand>
</feature>
<evidence type="ECO:0000256" key="6">
    <source>
        <dbReference type="ARBA" id="ARBA00011738"/>
    </source>
</evidence>
<dbReference type="InterPro" id="IPR000534">
    <property type="entry name" value="Semialdehyde_DH_NAD-bd"/>
</dbReference>
<dbReference type="PATRIC" id="fig|1280952.3.peg.507"/>
<evidence type="ECO:0000256" key="3">
    <source>
        <dbReference type="ARBA" id="ARBA00005076"/>
    </source>
</evidence>
<evidence type="ECO:0000313" key="19">
    <source>
        <dbReference type="EMBL" id="KCZ91374.1"/>
    </source>
</evidence>
<comment type="pathway">
    <text evidence="4 16">Amino-acid biosynthesis; L-threonine biosynthesis; L-threonine from L-aspartate: step 2/5.</text>
</comment>
<comment type="pathway">
    <text evidence="3 16">Amino-acid biosynthesis; L-lysine biosynthesis via DAP pathway; (S)-tetrahydrodipicolinate from L-aspartate: step 2/4.</text>
</comment>
<comment type="catalytic activity">
    <reaction evidence="15 16">
        <text>L-aspartate 4-semialdehyde + phosphate + NADP(+) = 4-phospho-L-aspartate + NADPH + H(+)</text>
        <dbReference type="Rhea" id="RHEA:24284"/>
        <dbReference type="ChEBI" id="CHEBI:15378"/>
        <dbReference type="ChEBI" id="CHEBI:43474"/>
        <dbReference type="ChEBI" id="CHEBI:57535"/>
        <dbReference type="ChEBI" id="CHEBI:57783"/>
        <dbReference type="ChEBI" id="CHEBI:58349"/>
        <dbReference type="ChEBI" id="CHEBI:537519"/>
        <dbReference type="EC" id="1.2.1.11"/>
    </reaction>
</comment>
<feature type="binding site" evidence="16">
    <location>
        <begin position="167"/>
        <end position="168"/>
    </location>
    <ligand>
        <name>NADP(+)</name>
        <dbReference type="ChEBI" id="CHEBI:58349"/>
    </ligand>
</feature>
<evidence type="ECO:0000256" key="17">
    <source>
        <dbReference type="PIRSR" id="PIRSR000148-1"/>
    </source>
</evidence>
<feature type="binding site" evidence="16">
    <location>
        <position position="107"/>
    </location>
    <ligand>
        <name>phosphate</name>
        <dbReference type="ChEBI" id="CHEBI:43474"/>
    </ligand>
</feature>
<protein>
    <recommendedName>
        <fullName evidence="7 16">Aspartate-semialdehyde dehydrogenase</fullName>
        <shortName evidence="16">ASA dehydrogenase</shortName>
        <shortName evidence="16">ASADH</shortName>
        <ecNumber evidence="7 16">1.2.1.11</ecNumber>
    </recommendedName>
    <alternativeName>
        <fullName evidence="16">Aspartate-beta-semialdehyde dehydrogenase</fullName>
    </alternativeName>
</protein>
<evidence type="ECO:0000256" key="16">
    <source>
        <dbReference type="HAMAP-Rule" id="MF_02121"/>
    </source>
</evidence>
<dbReference type="AlphaFoldDB" id="A0A059FL56"/>
<keyword evidence="8 16" id="KW-0028">Amino-acid biosynthesis</keyword>
<feature type="active site" description="Acyl-thioester intermediate" evidence="16 17">
    <location>
        <position position="137"/>
    </location>
</feature>
<dbReference type="GO" id="GO:0071266">
    <property type="term" value="P:'de novo' L-methionine biosynthetic process"/>
    <property type="evidence" value="ECO:0007669"/>
    <property type="project" value="UniProtKB-UniRule"/>
</dbReference>
<dbReference type="Pfam" id="PF01118">
    <property type="entry name" value="Semialdhyde_dh"/>
    <property type="match status" value="1"/>
</dbReference>
<dbReference type="SMART" id="SM00859">
    <property type="entry name" value="Semialdhyde_dh"/>
    <property type="match status" value="1"/>
</dbReference>
<dbReference type="OrthoDB" id="9805684at2"/>
<dbReference type="CDD" id="cd18131">
    <property type="entry name" value="ASADH_C_bac_euk_like"/>
    <property type="match status" value="1"/>
</dbReference>
<dbReference type="UniPathway" id="UPA00050">
    <property type="reaction ID" value="UER00463"/>
</dbReference>
<dbReference type="GO" id="GO:0009097">
    <property type="term" value="P:isoleucine biosynthetic process"/>
    <property type="evidence" value="ECO:0007669"/>
    <property type="project" value="UniProtKB-UniRule"/>
</dbReference>
<keyword evidence="13 16" id="KW-0457">Lysine biosynthesis</keyword>
<sequence>MSPHFSRSNPPRVGVVGATGLVGSLMRELLAERDFPLASLRLFASARSAGKKVPFRNTEIVVEDVATADVSGLDIVFFSAGGETSRQYAPKFAEAGALVIDNSSAWRKDPDVPLVVPEVNAGALASIPKGIIANPNCTTMAAMPVLKPLHDAWGLTRLFASTYQAASGAGVAGSEELTAQVAATAAGDMASLADNPAAVDFPVPKKWAVPLAFNVVPMNYVLGEDGYTDEELKLRDESRKIMGLPGLKVSGTCVRVPVMTGHSLSIHAEFERSVSAEEAEAILRKAPGVQVDLVPNPLEMTGKDNVSVGRIRKDSALDNGLVLFVVGDNLRKGAALNAVQIAEALLERAG</sequence>